<evidence type="ECO:0000313" key="2">
    <source>
        <dbReference type="Proteomes" id="UP001153331"/>
    </source>
</evidence>
<comment type="caution">
    <text evidence="1">The sequence shown here is derived from an EMBL/GenBank/DDBJ whole genome shotgun (WGS) entry which is preliminary data.</text>
</comment>
<evidence type="ECO:0000313" key="1">
    <source>
        <dbReference type="EMBL" id="KAJ8108039.1"/>
    </source>
</evidence>
<protein>
    <submittedName>
        <fullName evidence="1">Uncharacterized protein</fullName>
    </submittedName>
</protein>
<reference evidence="1" key="1">
    <citation type="submission" date="2022-11" db="EMBL/GenBank/DDBJ databases">
        <title>Genome Sequence of Boeremia exigua.</title>
        <authorList>
            <person name="Buettner E."/>
        </authorList>
    </citation>
    <scope>NUCLEOTIDE SEQUENCE</scope>
    <source>
        <strain evidence="1">CU02</strain>
    </source>
</reference>
<dbReference type="EMBL" id="JAPHNI010000814">
    <property type="protein sequence ID" value="KAJ8108039.1"/>
    <property type="molecule type" value="Genomic_DNA"/>
</dbReference>
<organism evidence="1 2">
    <name type="scientific">Boeremia exigua</name>
    <dbReference type="NCBI Taxonomy" id="749465"/>
    <lineage>
        <taxon>Eukaryota</taxon>
        <taxon>Fungi</taxon>
        <taxon>Dikarya</taxon>
        <taxon>Ascomycota</taxon>
        <taxon>Pezizomycotina</taxon>
        <taxon>Dothideomycetes</taxon>
        <taxon>Pleosporomycetidae</taxon>
        <taxon>Pleosporales</taxon>
        <taxon>Pleosporineae</taxon>
        <taxon>Didymellaceae</taxon>
        <taxon>Boeremia</taxon>
    </lineage>
</organism>
<gene>
    <name evidence="1" type="ORF">OPT61_g8452</name>
</gene>
<sequence length="292" mass="32083">MATASTGLTEPMSEKAFVSVAKISSRHQLGCRNRDVSAQLDLEHALGDGSATSGARANPVLCIHIRGAATSVPWTNWASEIEPPALSDLGQRPKLLQDLVLWPLRRHRWHVAARLLPWQSGAKSRSHVAMTKDSRELTTLTPAYRVRTQVDGLYSSRRRGDPRLDLAVVITLSQTRRALWLLSTPQARPAGAITAWTRPAQQLSGERTDGFTQFSGLAGMMLVGAGPVPACCQGNETRDMVCRCLSQLRRAAWVHRRWTAQTLRAAGEAIAMASNAERRKHRFAGSGRRRAL</sequence>
<accession>A0ACC2HYM7</accession>
<proteinExistence type="predicted"/>
<name>A0ACC2HYM7_9PLEO</name>
<dbReference type="Proteomes" id="UP001153331">
    <property type="component" value="Unassembled WGS sequence"/>
</dbReference>
<keyword evidence="2" id="KW-1185">Reference proteome</keyword>